<dbReference type="Proteomes" id="UP000002941">
    <property type="component" value="Unassembled WGS sequence"/>
</dbReference>
<keyword evidence="3" id="KW-1185">Reference proteome</keyword>
<organism evidence="2 3">
    <name type="scientific">Actinomyces massiliensis F0489</name>
    <dbReference type="NCBI Taxonomy" id="1125718"/>
    <lineage>
        <taxon>Bacteria</taxon>
        <taxon>Bacillati</taxon>
        <taxon>Actinomycetota</taxon>
        <taxon>Actinomycetes</taxon>
        <taxon>Actinomycetales</taxon>
        <taxon>Actinomycetaceae</taxon>
        <taxon>Actinomyces</taxon>
    </lineage>
</organism>
<dbReference type="InterPro" id="IPR012495">
    <property type="entry name" value="TadE-like_dom"/>
</dbReference>
<accession>J1HCV0</accession>
<comment type="caution">
    <text evidence="2">The sequence shown here is derived from an EMBL/GenBank/DDBJ whole genome shotgun (WGS) entry which is preliminary data.</text>
</comment>
<dbReference type="EMBL" id="AKFT01000129">
    <property type="protein sequence ID" value="EJF43218.1"/>
    <property type="molecule type" value="Genomic_DNA"/>
</dbReference>
<protein>
    <submittedName>
        <fullName evidence="2">TadE-like protein</fullName>
    </submittedName>
</protein>
<evidence type="ECO:0000259" key="1">
    <source>
        <dbReference type="Pfam" id="PF07811"/>
    </source>
</evidence>
<dbReference type="eggNOG" id="ENOG5032T1V">
    <property type="taxonomic scope" value="Bacteria"/>
</dbReference>
<sequence>MLVGVLVIAVCVALLQLALGLHVRNVLTDAAGEGARRAALVGGTEGEAAERVAMLTDAALADGYVDEVTVTRTRVGGTPVVQAEVTAPLPVLGLFGPAGSLRVTGHAVDEAALVTAAREEP</sequence>
<name>J1HCV0_9ACTO</name>
<evidence type="ECO:0000313" key="3">
    <source>
        <dbReference type="Proteomes" id="UP000002941"/>
    </source>
</evidence>
<feature type="domain" description="TadE-like" evidence="1">
    <location>
        <begin position="2"/>
        <end position="36"/>
    </location>
</feature>
<dbReference type="Pfam" id="PF07811">
    <property type="entry name" value="TadE"/>
    <property type="match status" value="1"/>
</dbReference>
<reference evidence="2 3" key="1">
    <citation type="submission" date="2012-05" db="EMBL/GenBank/DDBJ databases">
        <authorList>
            <person name="Harkins D.M."/>
            <person name="Madupu R."/>
            <person name="Durkin A.S."/>
            <person name="Torralba M."/>
            <person name="Methe B."/>
            <person name="Sutton G.G."/>
            <person name="Nelson K.E."/>
        </authorList>
    </citation>
    <scope>NUCLEOTIDE SEQUENCE [LARGE SCALE GENOMIC DNA]</scope>
    <source>
        <strain evidence="2 3">F0489</strain>
    </source>
</reference>
<proteinExistence type="predicted"/>
<dbReference type="AlphaFoldDB" id="J1HCV0"/>
<dbReference type="PATRIC" id="fig|1125718.3.peg.1695"/>
<evidence type="ECO:0000313" key="2">
    <source>
        <dbReference type="EMBL" id="EJF43218.1"/>
    </source>
</evidence>
<gene>
    <name evidence="2" type="ORF">HMPREF1318_1901</name>
</gene>